<dbReference type="InterPro" id="IPR018556">
    <property type="entry name" value="SPIN90/Ldb17_LRD"/>
</dbReference>
<dbReference type="Pfam" id="PF00018">
    <property type="entry name" value="SH3_1"/>
    <property type="match status" value="1"/>
</dbReference>
<evidence type="ECO:0000256" key="1">
    <source>
        <dbReference type="ARBA" id="ARBA00022443"/>
    </source>
</evidence>
<name>A0AAV4GCP0_9GAST</name>
<dbReference type="PANTHER" id="PTHR13357:SF1">
    <property type="entry name" value="NCK-INTERACTING PROTEIN WITH SH3 DOMAIN"/>
    <property type="match status" value="1"/>
</dbReference>
<feature type="region of interest" description="Disordered" evidence="3">
    <location>
        <begin position="104"/>
        <end position="346"/>
    </location>
</feature>
<dbReference type="GO" id="GO:0071933">
    <property type="term" value="F:Arp2/3 complex binding"/>
    <property type="evidence" value="ECO:0007669"/>
    <property type="project" value="TreeGrafter"/>
</dbReference>
<evidence type="ECO:0000313" key="6">
    <source>
        <dbReference type="Proteomes" id="UP000762676"/>
    </source>
</evidence>
<dbReference type="Proteomes" id="UP000762676">
    <property type="component" value="Unassembled WGS sequence"/>
</dbReference>
<evidence type="ECO:0000313" key="5">
    <source>
        <dbReference type="EMBL" id="GFR82860.1"/>
    </source>
</evidence>
<dbReference type="SUPFAM" id="SSF50044">
    <property type="entry name" value="SH3-domain"/>
    <property type="match status" value="1"/>
</dbReference>
<keyword evidence="1 2" id="KW-0728">SH3 domain</keyword>
<protein>
    <submittedName>
        <fullName evidence="5">Nck-interacting protein with SH3 domain</fullName>
    </submittedName>
</protein>
<dbReference type="InterPro" id="IPR030125">
    <property type="entry name" value="SPIN90/Ldb17"/>
</dbReference>
<dbReference type="PROSITE" id="PS50002">
    <property type="entry name" value="SH3"/>
    <property type="match status" value="1"/>
</dbReference>
<dbReference type="EMBL" id="BMAT01001294">
    <property type="protein sequence ID" value="GFR82860.1"/>
    <property type="molecule type" value="Genomic_DNA"/>
</dbReference>
<evidence type="ECO:0000259" key="4">
    <source>
        <dbReference type="PROSITE" id="PS50002"/>
    </source>
</evidence>
<accession>A0AAV4GCP0</accession>
<comment type="caution">
    <text evidence="5">The sequence shown here is derived from an EMBL/GenBank/DDBJ whole genome shotgun (WGS) entry which is preliminary data.</text>
</comment>
<feature type="domain" description="SH3" evidence="4">
    <location>
        <begin position="1"/>
        <end position="58"/>
    </location>
</feature>
<dbReference type="Pfam" id="PF09431">
    <property type="entry name" value="SPIN90_LRD"/>
    <property type="match status" value="1"/>
</dbReference>
<dbReference type="SMART" id="SM00326">
    <property type="entry name" value="SH3"/>
    <property type="match status" value="1"/>
</dbReference>
<feature type="region of interest" description="Disordered" evidence="3">
    <location>
        <begin position="361"/>
        <end position="398"/>
    </location>
</feature>
<dbReference type="PANTHER" id="PTHR13357">
    <property type="entry name" value="SH3 ADAPTER PROTEIN SPIN90 NCK INTERACTING PROTEIN WITH SH3 DOMAIN"/>
    <property type="match status" value="1"/>
</dbReference>
<feature type="compositionally biased region" description="Acidic residues" evidence="3">
    <location>
        <begin position="301"/>
        <end position="310"/>
    </location>
</feature>
<dbReference type="AlphaFoldDB" id="A0AAV4GCP0"/>
<feature type="compositionally biased region" description="Polar residues" evidence="3">
    <location>
        <begin position="263"/>
        <end position="285"/>
    </location>
</feature>
<feature type="compositionally biased region" description="Polar residues" evidence="3">
    <location>
        <begin position="311"/>
        <end position="320"/>
    </location>
</feature>
<dbReference type="Gene3D" id="2.30.30.40">
    <property type="entry name" value="SH3 Domains"/>
    <property type="match status" value="1"/>
</dbReference>
<organism evidence="5 6">
    <name type="scientific">Elysia marginata</name>
    <dbReference type="NCBI Taxonomy" id="1093978"/>
    <lineage>
        <taxon>Eukaryota</taxon>
        <taxon>Metazoa</taxon>
        <taxon>Spiralia</taxon>
        <taxon>Lophotrochozoa</taxon>
        <taxon>Mollusca</taxon>
        <taxon>Gastropoda</taxon>
        <taxon>Heterobranchia</taxon>
        <taxon>Euthyneura</taxon>
        <taxon>Panpulmonata</taxon>
        <taxon>Sacoglossa</taxon>
        <taxon>Placobranchoidea</taxon>
        <taxon>Plakobranchidae</taxon>
        <taxon>Elysia</taxon>
    </lineage>
</organism>
<reference evidence="5 6" key="1">
    <citation type="journal article" date="2021" name="Elife">
        <title>Chloroplast acquisition without the gene transfer in kleptoplastic sea slugs, Plakobranchus ocellatus.</title>
        <authorList>
            <person name="Maeda T."/>
            <person name="Takahashi S."/>
            <person name="Yoshida T."/>
            <person name="Shimamura S."/>
            <person name="Takaki Y."/>
            <person name="Nagai Y."/>
            <person name="Toyoda A."/>
            <person name="Suzuki Y."/>
            <person name="Arimoto A."/>
            <person name="Ishii H."/>
            <person name="Satoh N."/>
            <person name="Nishiyama T."/>
            <person name="Hasebe M."/>
            <person name="Maruyama T."/>
            <person name="Minagawa J."/>
            <person name="Obokata J."/>
            <person name="Shigenobu S."/>
        </authorList>
    </citation>
    <scope>NUCLEOTIDE SEQUENCE [LARGE SCALE GENOMIC DNA]</scope>
</reference>
<proteinExistence type="predicted"/>
<evidence type="ECO:0000256" key="2">
    <source>
        <dbReference type="PROSITE-ProRule" id="PRU00192"/>
    </source>
</evidence>
<feature type="compositionally biased region" description="Acidic residues" evidence="3">
    <location>
        <begin position="245"/>
        <end position="255"/>
    </location>
</feature>
<dbReference type="InterPro" id="IPR001452">
    <property type="entry name" value="SH3_domain"/>
</dbReference>
<feature type="compositionally biased region" description="Polar residues" evidence="3">
    <location>
        <begin position="203"/>
        <end position="230"/>
    </location>
</feature>
<dbReference type="InterPro" id="IPR036028">
    <property type="entry name" value="SH3-like_dom_sf"/>
</dbReference>
<feature type="compositionally biased region" description="Basic and acidic residues" evidence="3">
    <location>
        <begin position="138"/>
        <end position="158"/>
    </location>
</feature>
<dbReference type="GO" id="GO:0006897">
    <property type="term" value="P:endocytosis"/>
    <property type="evidence" value="ECO:0007669"/>
    <property type="project" value="TreeGrafter"/>
</dbReference>
<evidence type="ECO:0000256" key="3">
    <source>
        <dbReference type="SAM" id="MobiDB-lite"/>
    </source>
</evidence>
<sequence length="919" mass="101792">MYRALYAHKSKLPKYLSFESGDKFTLVDTSVSDQWFLAQNGLGEIGYVPFNYIKKVEATTEQQVKFIDGAMEAIHLQATSEGGQYTKEQRLIMKKLVKHRAEVIKTAKDVRSSTRRRPAPAPPGVPETGAEGSPGAEVKNKGHGKADEKEQRLREGKESPATTNSSHGVGKTKNCDARRGSVQSEINVTEKAAEEDKVRKSKSVTSSIGQAPSLVSSYSSNASEMTTTSDSVHDSSKAKNGSNPFEDDCSDTEEVSDNKEENLQTPVSKQQNPETGVTSCNSFKSPETEEIAYDSSKNPFADEDDEEEDLSNTPSASELGSESPALSPAKHCNAEKSQADDSSEPQLTVSIADESFSSVVSSSLSSPIEDLPPPPPPEVYDDISADQFGASDDLLPAPPDLCPTEDGLRVDDMYVNLNSDILELCGQQSAAQCNCDNYRPKFDVKGKFFASNALELPTQRRVNITTKDQYENKEANRVFNSLLKCQGGDKDSKTAPPPARLLELAQAHCVQVTHADCEEMIGEFRKVSNLSHEDSHWAFLTAMNLLAAKVPHIKPSLEAVGLRFNMGYECNTTGKDYQCEDAQLLDSLTSELSSVTNDAQQRGHYLRDDLDSIIDIITGLTETLNNAKRCVSIAAIQKDNYNLVELIAKYYQMETRWVIHLCMLQLIQAICRINPYAIQEFLYSELPQEMVTEMQQHHNDDNRLMQVAKTLGVVFMKGQASPHKLSLTMDLHFFIWLLGVTENLSELNRPGDVDILLALVCAYHLQHQDSPCNPLMDAFKMAQGHALLTAALCFLSKHDDPTTLLECVVEPKVNSVILLLTNLFDSPDTSDLLYMNDAEALVGIFEEFLRDLSREDPLRMQLLHLLENFMRNYPDTVTLRQSLSSRLGPLLLNIQQERGPAAEIAAHILEDNTVVFDDI</sequence>
<gene>
    <name evidence="5" type="ORF">ElyMa_000636700</name>
</gene>
<keyword evidence="6" id="KW-1185">Reference proteome</keyword>